<gene>
    <name evidence="2" type="ORF">BFP71_05435</name>
</gene>
<feature type="signal peptide" evidence="1">
    <location>
        <begin position="1"/>
        <end position="33"/>
    </location>
</feature>
<organism evidence="2 3">
    <name type="scientific">Roseivirga misakiensis</name>
    <dbReference type="NCBI Taxonomy" id="1563681"/>
    <lineage>
        <taxon>Bacteria</taxon>
        <taxon>Pseudomonadati</taxon>
        <taxon>Bacteroidota</taxon>
        <taxon>Cytophagia</taxon>
        <taxon>Cytophagales</taxon>
        <taxon>Roseivirgaceae</taxon>
        <taxon>Roseivirga</taxon>
    </lineage>
</organism>
<dbReference type="EMBL" id="MDGQ01000003">
    <property type="protein sequence ID" value="OEK07101.1"/>
    <property type="molecule type" value="Genomic_DNA"/>
</dbReference>
<sequence length="417" mass="47609">MRKQLKHKKVMNSKLKITLIAVFTLVGSMSAVAQDEALIYGKLTTIDGDTYTGQIRWGDEEAMWVDIFNGNKEDNENYRYLSREDRRELRNRERRSWNGFNISWNSNSNYETTHEFQAQFGNISKIEINRRSEVKMTMRDGETVYVKDGSNDFNTTVHIMDKELGKSSFRWSRIETIEFMDTPSKLDETMGAPLYGTVEIYGGEYTGFIEWDHDERISTDILDGDTRDGDVKIEFGKLKSIERERSGSNVITKSGRELYLRGSNDVNGENRGIIVSTDFGQVDIPWRDFKKVTFKDAPKTVQNYKSFANLKRLSGTVTTVDGETLSGDITYDLDEAYSYEMLQGKDDDVEFIITMGSIKSITPKNYDYSSVVLKNGTELLIGDARDVNEDNDGVLVFSGSGDPKYIAWEDVKSITFN</sequence>
<evidence type="ECO:0008006" key="4">
    <source>
        <dbReference type="Google" id="ProtNLM"/>
    </source>
</evidence>
<evidence type="ECO:0000313" key="3">
    <source>
        <dbReference type="Proteomes" id="UP000095552"/>
    </source>
</evidence>
<proteinExistence type="predicted"/>
<protein>
    <recommendedName>
        <fullName evidence="4">DUF5666 domain-containing protein</fullName>
    </recommendedName>
</protein>
<feature type="chain" id="PRO_5009186148" description="DUF5666 domain-containing protein" evidence="1">
    <location>
        <begin position="34"/>
        <end position="417"/>
    </location>
</feature>
<dbReference type="AlphaFoldDB" id="A0A1E5T6U9"/>
<dbReference type="STRING" id="1563681.BFP71_05435"/>
<evidence type="ECO:0000256" key="1">
    <source>
        <dbReference type="SAM" id="SignalP"/>
    </source>
</evidence>
<reference evidence="2 3" key="1">
    <citation type="submission" date="2016-08" db="EMBL/GenBank/DDBJ databases">
        <title>Draft genome of Fabibacter sp. strain SK-8.</title>
        <authorList>
            <person name="Wong S.-K."/>
            <person name="Hamasaki K."/>
            <person name="Yoshizawa S."/>
        </authorList>
    </citation>
    <scope>NUCLEOTIDE SEQUENCE [LARGE SCALE GENOMIC DNA]</scope>
    <source>
        <strain evidence="2 3">SK-8</strain>
    </source>
</reference>
<keyword evidence="3" id="KW-1185">Reference proteome</keyword>
<evidence type="ECO:0000313" key="2">
    <source>
        <dbReference type="EMBL" id="OEK07101.1"/>
    </source>
</evidence>
<name>A0A1E5T6U9_9BACT</name>
<comment type="caution">
    <text evidence="2">The sequence shown here is derived from an EMBL/GenBank/DDBJ whole genome shotgun (WGS) entry which is preliminary data.</text>
</comment>
<keyword evidence="1" id="KW-0732">Signal</keyword>
<dbReference type="Proteomes" id="UP000095552">
    <property type="component" value="Unassembled WGS sequence"/>
</dbReference>
<accession>A0A1E5T6U9</accession>